<dbReference type="GO" id="GO:0043066">
    <property type="term" value="P:negative regulation of apoptotic process"/>
    <property type="evidence" value="ECO:0007669"/>
    <property type="project" value="TreeGrafter"/>
</dbReference>
<dbReference type="SMART" id="SM00238">
    <property type="entry name" value="BIR"/>
    <property type="match status" value="1"/>
</dbReference>
<dbReference type="CDD" id="cd00022">
    <property type="entry name" value="BIR"/>
    <property type="match status" value="1"/>
</dbReference>
<sequence>MSVTTGEESTSAQQQSEDQDSMNRQTLSVVSVKEVNGNSEDQYSNFLRAMKYESSRLESFRRGNWPHYINPEDLAKAGFFYLQYEDSVQCAFCHGIIEVWKHGDVPEIEHMQSFPCCKFLIGFNVGNIPIDDDPIQRRIGDNGNAAEFDVHGDN</sequence>
<dbReference type="InterPro" id="IPR050784">
    <property type="entry name" value="IAP"/>
</dbReference>
<dbReference type="GO" id="GO:0005737">
    <property type="term" value="C:cytoplasm"/>
    <property type="evidence" value="ECO:0007669"/>
    <property type="project" value="TreeGrafter"/>
</dbReference>
<evidence type="ECO:0000313" key="2">
    <source>
        <dbReference type="EMBL" id="RWS18769.1"/>
    </source>
</evidence>
<dbReference type="PANTHER" id="PTHR10044">
    <property type="entry name" value="INHIBITOR OF APOPTOSIS"/>
    <property type="match status" value="1"/>
</dbReference>
<name>A0A443RUP9_9ACAR</name>
<dbReference type="SUPFAM" id="SSF57924">
    <property type="entry name" value="Inhibitor of apoptosis (IAP) repeat"/>
    <property type="match status" value="1"/>
</dbReference>
<keyword evidence="3" id="KW-1185">Reference proteome</keyword>
<organism evidence="2 3">
    <name type="scientific">Leptotrombidium deliense</name>
    <dbReference type="NCBI Taxonomy" id="299467"/>
    <lineage>
        <taxon>Eukaryota</taxon>
        <taxon>Metazoa</taxon>
        <taxon>Ecdysozoa</taxon>
        <taxon>Arthropoda</taxon>
        <taxon>Chelicerata</taxon>
        <taxon>Arachnida</taxon>
        <taxon>Acari</taxon>
        <taxon>Acariformes</taxon>
        <taxon>Trombidiformes</taxon>
        <taxon>Prostigmata</taxon>
        <taxon>Anystina</taxon>
        <taxon>Parasitengona</taxon>
        <taxon>Trombiculoidea</taxon>
        <taxon>Trombiculidae</taxon>
        <taxon>Leptotrombidium</taxon>
    </lineage>
</organism>
<dbReference type="GO" id="GO:0031398">
    <property type="term" value="P:positive regulation of protein ubiquitination"/>
    <property type="evidence" value="ECO:0007669"/>
    <property type="project" value="TreeGrafter"/>
</dbReference>
<dbReference type="PROSITE" id="PS50143">
    <property type="entry name" value="BIR_REPEAT_2"/>
    <property type="match status" value="1"/>
</dbReference>
<dbReference type="Proteomes" id="UP000288716">
    <property type="component" value="Unassembled WGS sequence"/>
</dbReference>
<dbReference type="PROSITE" id="PS01282">
    <property type="entry name" value="BIR_REPEAT_1"/>
    <property type="match status" value="1"/>
</dbReference>
<dbReference type="GO" id="GO:0043027">
    <property type="term" value="F:cysteine-type endopeptidase inhibitor activity involved in apoptotic process"/>
    <property type="evidence" value="ECO:0007669"/>
    <property type="project" value="TreeGrafter"/>
</dbReference>
<protein>
    <submittedName>
        <fullName evidence="2">Baculoviral IAP repeat-containing protein 7-A-like protein</fullName>
    </submittedName>
</protein>
<accession>A0A443RUP9</accession>
<dbReference type="Gene3D" id="1.10.1170.10">
    <property type="entry name" value="Inhibitor Of Apoptosis Protein (2mihbC-IAP-1), Chain A"/>
    <property type="match status" value="1"/>
</dbReference>
<dbReference type="EMBL" id="NCKV01034628">
    <property type="protein sequence ID" value="RWS18769.1"/>
    <property type="molecule type" value="Genomic_DNA"/>
</dbReference>
<dbReference type="InterPro" id="IPR001370">
    <property type="entry name" value="BIR_rpt"/>
</dbReference>
<feature type="region of interest" description="Disordered" evidence="1">
    <location>
        <begin position="1"/>
        <end position="25"/>
    </location>
</feature>
<evidence type="ECO:0000256" key="1">
    <source>
        <dbReference type="SAM" id="MobiDB-lite"/>
    </source>
</evidence>
<evidence type="ECO:0000313" key="3">
    <source>
        <dbReference type="Proteomes" id="UP000288716"/>
    </source>
</evidence>
<reference evidence="2 3" key="1">
    <citation type="journal article" date="2018" name="Gigascience">
        <title>Genomes of trombidid mites reveal novel predicted allergens and laterally-transferred genes associated with secondary metabolism.</title>
        <authorList>
            <person name="Dong X."/>
            <person name="Chaisiri K."/>
            <person name="Xia D."/>
            <person name="Armstrong S.D."/>
            <person name="Fang Y."/>
            <person name="Donnelly M.J."/>
            <person name="Kadowaki T."/>
            <person name="McGarry J.W."/>
            <person name="Darby A.C."/>
            <person name="Makepeace B.L."/>
        </authorList>
    </citation>
    <scope>NUCLEOTIDE SEQUENCE [LARGE SCALE GENOMIC DNA]</scope>
    <source>
        <strain evidence="2">UoL-UT</strain>
    </source>
</reference>
<dbReference type="GO" id="GO:0061630">
    <property type="term" value="F:ubiquitin protein ligase activity"/>
    <property type="evidence" value="ECO:0007669"/>
    <property type="project" value="TreeGrafter"/>
</dbReference>
<feature type="non-terminal residue" evidence="2">
    <location>
        <position position="154"/>
    </location>
</feature>
<dbReference type="PANTHER" id="PTHR10044:SF139">
    <property type="entry name" value="DEATH-ASSOCIATED INHIBITOR OF APOPTOSIS 2"/>
    <property type="match status" value="1"/>
</dbReference>
<dbReference type="GO" id="GO:0051726">
    <property type="term" value="P:regulation of cell cycle"/>
    <property type="evidence" value="ECO:0007669"/>
    <property type="project" value="TreeGrafter"/>
</dbReference>
<comment type="caution">
    <text evidence="2">The sequence shown here is derived from an EMBL/GenBank/DDBJ whole genome shotgun (WGS) entry which is preliminary data.</text>
</comment>
<proteinExistence type="predicted"/>
<dbReference type="VEuPathDB" id="VectorBase:LDEU013271"/>
<dbReference type="STRING" id="299467.A0A443RUP9"/>
<dbReference type="OrthoDB" id="6428517at2759"/>
<dbReference type="Pfam" id="PF00653">
    <property type="entry name" value="BIR"/>
    <property type="match status" value="1"/>
</dbReference>
<gene>
    <name evidence="2" type="ORF">B4U80_02603</name>
</gene>
<dbReference type="AlphaFoldDB" id="A0A443RUP9"/>
<dbReference type="GO" id="GO:0005634">
    <property type="term" value="C:nucleus"/>
    <property type="evidence" value="ECO:0007669"/>
    <property type="project" value="TreeGrafter"/>
</dbReference>